<gene>
    <name evidence="13" type="primary">zraS_3</name>
    <name evidence="13" type="ORF">Poly41_36680</name>
</gene>
<dbReference type="Proteomes" id="UP000319143">
    <property type="component" value="Unassembled WGS sequence"/>
</dbReference>
<dbReference type="SMART" id="SM00387">
    <property type="entry name" value="HATPase_c"/>
    <property type="match status" value="1"/>
</dbReference>
<dbReference type="PROSITE" id="PS50109">
    <property type="entry name" value="HIS_KIN"/>
    <property type="match status" value="1"/>
</dbReference>
<dbReference type="InterPro" id="IPR004358">
    <property type="entry name" value="Sig_transdc_His_kin-like_C"/>
</dbReference>
<proteinExistence type="predicted"/>
<evidence type="ECO:0000256" key="5">
    <source>
        <dbReference type="ARBA" id="ARBA00022679"/>
    </source>
</evidence>
<dbReference type="InterPro" id="IPR003594">
    <property type="entry name" value="HATPase_dom"/>
</dbReference>
<dbReference type="GO" id="GO:0000155">
    <property type="term" value="F:phosphorelay sensor kinase activity"/>
    <property type="evidence" value="ECO:0007669"/>
    <property type="project" value="InterPro"/>
</dbReference>
<comment type="catalytic activity">
    <reaction evidence="1">
        <text>ATP + protein L-histidine = ADP + protein N-phospho-L-histidine.</text>
        <dbReference type="EC" id="2.7.13.3"/>
    </reaction>
</comment>
<organism evidence="13 14">
    <name type="scientific">Novipirellula artificiosorum</name>
    <dbReference type="NCBI Taxonomy" id="2528016"/>
    <lineage>
        <taxon>Bacteria</taxon>
        <taxon>Pseudomonadati</taxon>
        <taxon>Planctomycetota</taxon>
        <taxon>Planctomycetia</taxon>
        <taxon>Pirellulales</taxon>
        <taxon>Pirellulaceae</taxon>
        <taxon>Novipirellula</taxon>
    </lineage>
</organism>
<evidence type="ECO:0000256" key="9">
    <source>
        <dbReference type="ARBA" id="ARBA00023012"/>
    </source>
</evidence>
<name>A0A5C6DLW5_9BACT</name>
<dbReference type="Pfam" id="PF02518">
    <property type="entry name" value="HATPase_c"/>
    <property type="match status" value="1"/>
</dbReference>
<dbReference type="EMBL" id="SJPV01000006">
    <property type="protein sequence ID" value="TWU35916.1"/>
    <property type="molecule type" value="Genomic_DNA"/>
</dbReference>
<keyword evidence="8" id="KW-0067">ATP-binding</keyword>
<dbReference type="InterPro" id="IPR036890">
    <property type="entry name" value="HATPase_C_sf"/>
</dbReference>
<keyword evidence="10" id="KW-0472">Membrane</keyword>
<feature type="domain" description="HAMP" evidence="12">
    <location>
        <begin position="192"/>
        <end position="244"/>
    </location>
</feature>
<dbReference type="SUPFAM" id="SSF158472">
    <property type="entry name" value="HAMP domain-like"/>
    <property type="match status" value="1"/>
</dbReference>
<dbReference type="Gene3D" id="6.10.340.10">
    <property type="match status" value="1"/>
</dbReference>
<evidence type="ECO:0000256" key="1">
    <source>
        <dbReference type="ARBA" id="ARBA00000085"/>
    </source>
</evidence>
<accession>A0A5C6DLW5</accession>
<keyword evidence="14" id="KW-1185">Reference proteome</keyword>
<keyword evidence="6" id="KW-0547">Nucleotide-binding</keyword>
<evidence type="ECO:0000256" key="8">
    <source>
        <dbReference type="ARBA" id="ARBA00022840"/>
    </source>
</evidence>
<dbReference type="RefSeq" id="WP_146527987.1">
    <property type="nucleotide sequence ID" value="NZ_SJPV01000006.1"/>
</dbReference>
<dbReference type="EC" id="2.7.13.3" evidence="3"/>
<keyword evidence="7" id="KW-0418">Kinase</keyword>
<dbReference type="InterPro" id="IPR003660">
    <property type="entry name" value="HAMP_dom"/>
</dbReference>
<dbReference type="PANTHER" id="PTHR43065">
    <property type="entry name" value="SENSOR HISTIDINE KINASE"/>
    <property type="match status" value="1"/>
</dbReference>
<sequence>MRLAAKLILLFLVGLLLIVGLFAYLTIRNDRQLALAEHERYASDLAAALKPSLREAIQQRDAQQLQQVISRSTSQVRHMRIRLVEFDSLVTTEPFAENRKPLVPRELIVTTKEVTTVRMPDPTGTHTIYTYVPLVSNAESVDPASGISEGIEISAPDTEADARLHRSLLSSIMALLGVATLSGVVILIGGVAMVGRPLHHLIEKVERVGNGDFGDPIKLKSNDELGGLATAINTMCDQLANQRARLEAETESRIVAVEQLRHSDRLSSVGRLAAGVAHEIGTPLNVISGRAELIAAGQLQQQVIAESAMAIQSEAHRITKTIRELLDFARQSTPDRSAHPLGELIEQTVSLAQPLAAKQKVRIDFVQPDHPLIAEVDASQMQQVLMNLIVNAIHSIEQDGTITISLSHADSNVGYQKIAISDNGSGICEQDKQHIFEPFFTTKDIGQGTGLGLSISHGIVQEHGGRIEVESELGAGSCFTIYLPAPSRPKASETEGDT</sequence>
<dbReference type="Gene3D" id="3.30.565.10">
    <property type="entry name" value="Histidine kinase-like ATPase, C-terminal domain"/>
    <property type="match status" value="1"/>
</dbReference>
<feature type="domain" description="Histidine kinase" evidence="11">
    <location>
        <begin position="275"/>
        <end position="487"/>
    </location>
</feature>
<evidence type="ECO:0000256" key="6">
    <source>
        <dbReference type="ARBA" id="ARBA00022741"/>
    </source>
</evidence>
<dbReference type="SUPFAM" id="SSF55874">
    <property type="entry name" value="ATPase domain of HSP90 chaperone/DNA topoisomerase II/histidine kinase"/>
    <property type="match status" value="1"/>
</dbReference>
<evidence type="ECO:0000259" key="12">
    <source>
        <dbReference type="PROSITE" id="PS50885"/>
    </source>
</evidence>
<evidence type="ECO:0000313" key="13">
    <source>
        <dbReference type="EMBL" id="TWU35916.1"/>
    </source>
</evidence>
<keyword evidence="9" id="KW-0902">Two-component regulatory system</keyword>
<dbReference type="SUPFAM" id="SSF47384">
    <property type="entry name" value="Homodimeric domain of signal transducing histidine kinase"/>
    <property type="match status" value="1"/>
</dbReference>
<evidence type="ECO:0000313" key="14">
    <source>
        <dbReference type="Proteomes" id="UP000319143"/>
    </source>
</evidence>
<dbReference type="InterPro" id="IPR005467">
    <property type="entry name" value="His_kinase_dom"/>
</dbReference>
<dbReference type="SMART" id="SM00304">
    <property type="entry name" value="HAMP"/>
    <property type="match status" value="2"/>
</dbReference>
<dbReference type="GO" id="GO:0016020">
    <property type="term" value="C:membrane"/>
    <property type="evidence" value="ECO:0007669"/>
    <property type="project" value="UniProtKB-SubCell"/>
</dbReference>
<dbReference type="Pfam" id="PF00672">
    <property type="entry name" value="HAMP"/>
    <property type="match status" value="1"/>
</dbReference>
<dbReference type="PRINTS" id="PR00344">
    <property type="entry name" value="BCTRLSENSOR"/>
</dbReference>
<dbReference type="AlphaFoldDB" id="A0A5C6DLW5"/>
<protein>
    <recommendedName>
        <fullName evidence="3">histidine kinase</fullName>
        <ecNumber evidence="3">2.7.13.3</ecNumber>
    </recommendedName>
</protein>
<dbReference type="InterPro" id="IPR036097">
    <property type="entry name" value="HisK_dim/P_sf"/>
</dbReference>
<evidence type="ECO:0000256" key="2">
    <source>
        <dbReference type="ARBA" id="ARBA00004370"/>
    </source>
</evidence>
<comment type="caution">
    <text evidence="13">The sequence shown here is derived from an EMBL/GenBank/DDBJ whole genome shotgun (WGS) entry which is preliminary data.</text>
</comment>
<dbReference type="CDD" id="cd00082">
    <property type="entry name" value="HisKA"/>
    <property type="match status" value="1"/>
</dbReference>
<evidence type="ECO:0000259" key="11">
    <source>
        <dbReference type="PROSITE" id="PS50109"/>
    </source>
</evidence>
<reference evidence="13 14" key="1">
    <citation type="submission" date="2019-02" db="EMBL/GenBank/DDBJ databases">
        <title>Deep-cultivation of Planctomycetes and their phenomic and genomic characterization uncovers novel biology.</title>
        <authorList>
            <person name="Wiegand S."/>
            <person name="Jogler M."/>
            <person name="Boedeker C."/>
            <person name="Pinto D."/>
            <person name="Vollmers J."/>
            <person name="Rivas-Marin E."/>
            <person name="Kohn T."/>
            <person name="Peeters S.H."/>
            <person name="Heuer A."/>
            <person name="Rast P."/>
            <person name="Oberbeckmann S."/>
            <person name="Bunk B."/>
            <person name="Jeske O."/>
            <person name="Meyerdierks A."/>
            <person name="Storesund J.E."/>
            <person name="Kallscheuer N."/>
            <person name="Luecker S."/>
            <person name="Lage O.M."/>
            <person name="Pohl T."/>
            <person name="Merkel B.J."/>
            <person name="Hornburger P."/>
            <person name="Mueller R.-W."/>
            <person name="Bruemmer F."/>
            <person name="Labrenz M."/>
            <person name="Spormann A.M."/>
            <person name="Op Den Camp H."/>
            <person name="Overmann J."/>
            <person name="Amann R."/>
            <person name="Jetten M.S.M."/>
            <person name="Mascher T."/>
            <person name="Medema M.H."/>
            <person name="Devos D.P."/>
            <person name="Kaster A.-K."/>
            <person name="Ovreas L."/>
            <person name="Rohde M."/>
            <person name="Galperin M.Y."/>
            <person name="Jogler C."/>
        </authorList>
    </citation>
    <scope>NUCLEOTIDE SEQUENCE [LARGE SCALE GENOMIC DNA]</scope>
    <source>
        <strain evidence="13 14">Poly41</strain>
    </source>
</reference>
<dbReference type="CDD" id="cd06225">
    <property type="entry name" value="HAMP"/>
    <property type="match status" value="1"/>
</dbReference>
<evidence type="ECO:0000256" key="4">
    <source>
        <dbReference type="ARBA" id="ARBA00022553"/>
    </source>
</evidence>
<feature type="transmembrane region" description="Helical" evidence="10">
    <location>
        <begin position="172"/>
        <end position="194"/>
    </location>
</feature>
<dbReference type="Gene3D" id="1.10.287.130">
    <property type="match status" value="1"/>
</dbReference>
<keyword evidence="4" id="KW-0597">Phosphoprotein</keyword>
<dbReference type="OrthoDB" id="226486at2"/>
<evidence type="ECO:0000256" key="3">
    <source>
        <dbReference type="ARBA" id="ARBA00012438"/>
    </source>
</evidence>
<keyword evidence="5 13" id="KW-0808">Transferase</keyword>
<evidence type="ECO:0000256" key="10">
    <source>
        <dbReference type="SAM" id="Phobius"/>
    </source>
</evidence>
<dbReference type="SMART" id="SM00388">
    <property type="entry name" value="HisKA"/>
    <property type="match status" value="1"/>
</dbReference>
<evidence type="ECO:0000256" key="7">
    <source>
        <dbReference type="ARBA" id="ARBA00022777"/>
    </source>
</evidence>
<dbReference type="PROSITE" id="PS50885">
    <property type="entry name" value="HAMP"/>
    <property type="match status" value="1"/>
</dbReference>
<dbReference type="GO" id="GO:0005524">
    <property type="term" value="F:ATP binding"/>
    <property type="evidence" value="ECO:0007669"/>
    <property type="project" value="UniProtKB-KW"/>
</dbReference>
<dbReference type="Pfam" id="PF00512">
    <property type="entry name" value="HisKA"/>
    <property type="match status" value="1"/>
</dbReference>
<dbReference type="InterPro" id="IPR003661">
    <property type="entry name" value="HisK_dim/P_dom"/>
</dbReference>
<comment type="subcellular location">
    <subcellularLocation>
        <location evidence="2">Membrane</location>
    </subcellularLocation>
</comment>
<keyword evidence="10" id="KW-1133">Transmembrane helix</keyword>
<dbReference type="PANTHER" id="PTHR43065:SF46">
    <property type="entry name" value="C4-DICARBOXYLATE TRANSPORT SENSOR PROTEIN DCTB"/>
    <property type="match status" value="1"/>
</dbReference>
<keyword evidence="10" id="KW-0812">Transmembrane</keyword>